<organism evidence="2">
    <name type="scientific">Opuntia streptacantha</name>
    <name type="common">Prickly pear cactus</name>
    <name type="synonym">Opuntia cardona</name>
    <dbReference type="NCBI Taxonomy" id="393608"/>
    <lineage>
        <taxon>Eukaryota</taxon>
        <taxon>Viridiplantae</taxon>
        <taxon>Streptophyta</taxon>
        <taxon>Embryophyta</taxon>
        <taxon>Tracheophyta</taxon>
        <taxon>Spermatophyta</taxon>
        <taxon>Magnoliopsida</taxon>
        <taxon>eudicotyledons</taxon>
        <taxon>Gunneridae</taxon>
        <taxon>Pentapetalae</taxon>
        <taxon>Caryophyllales</taxon>
        <taxon>Cactineae</taxon>
        <taxon>Cactaceae</taxon>
        <taxon>Opuntioideae</taxon>
        <taxon>Opuntia</taxon>
    </lineage>
</organism>
<dbReference type="Pfam" id="PF00294">
    <property type="entry name" value="PfkB"/>
    <property type="match status" value="1"/>
</dbReference>
<protein>
    <submittedName>
        <fullName evidence="2">Fructokinase</fullName>
        <ecNumber evidence="2">2.7.1.4</ecNumber>
    </submittedName>
</protein>
<evidence type="ECO:0000259" key="1">
    <source>
        <dbReference type="Pfam" id="PF00294"/>
    </source>
</evidence>
<proteinExistence type="predicted"/>
<dbReference type="SUPFAM" id="SSF53613">
    <property type="entry name" value="Ribokinase-like"/>
    <property type="match status" value="1"/>
</dbReference>
<keyword evidence="2" id="KW-0418">Kinase</keyword>
<dbReference type="InterPro" id="IPR029056">
    <property type="entry name" value="Ribokinase-like"/>
</dbReference>
<accession>A0A7C9A8M7</accession>
<dbReference type="EMBL" id="GISG01204727">
    <property type="protein sequence ID" value="MBA4659675.1"/>
    <property type="molecule type" value="Transcribed_RNA"/>
</dbReference>
<dbReference type="GO" id="GO:0008865">
    <property type="term" value="F:fructokinase activity"/>
    <property type="evidence" value="ECO:0007669"/>
    <property type="project" value="UniProtKB-EC"/>
</dbReference>
<dbReference type="PANTHER" id="PTHR47826:SF1">
    <property type="entry name" value="OS03G0164700 PROTEIN"/>
    <property type="match status" value="1"/>
</dbReference>
<dbReference type="AlphaFoldDB" id="A0A7C9A8M7"/>
<reference evidence="2" key="1">
    <citation type="journal article" date="2013" name="J. Plant Res.">
        <title>Effect of fungi and light on seed germination of three Opuntia species from semiarid lands of central Mexico.</title>
        <authorList>
            <person name="Delgado-Sanchez P."/>
            <person name="Jimenez-Bremont J.F."/>
            <person name="Guerrero-Gonzalez Mde L."/>
            <person name="Flores J."/>
        </authorList>
    </citation>
    <scope>NUCLEOTIDE SEQUENCE</scope>
    <source>
        <tissue evidence="2">Cladode</tissue>
    </source>
</reference>
<keyword evidence="2" id="KW-0808">Transferase</keyword>
<name>A0A7C9A8M7_OPUST</name>
<dbReference type="EC" id="2.7.1.4" evidence="2"/>
<dbReference type="Gene3D" id="3.40.1190.20">
    <property type="match status" value="1"/>
</dbReference>
<dbReference type="InterPro" id="IPR011611">
    <property type="entry name" value="PfkB_dom"/>
</dbReference>
<reference evidence="2" key="2">
    <citation type="submission" date="2020-07" db="EMBL/GenBank/DDBJ databases">
        <authorList>
            <person name="Vera ALvarez R."/>
            <person name="Arias-Moreno D.M."/>
            <person name="Jimenez-Jacinto V."/>
            <person name="Jimenez-Bremont J.F."/>
            <person name="Swaminathan K."/>
            <person name="Moose S.P."/>
            <person name="Guerrero-Gonzalez M.L."/>
            <person name="Marino-Ramirez L."/>
            <person name="Landsman D."/>
            <person name="Rodriguez-Kessler M."/>
            <person name="Delgado-Sanchez P."/>
        </authorList>
    </citation>
    <scope>NUCLEOTIDE SEQUENCE</scope>
    <source>
        <tissue evidence="2">Cladode</tissue>
    </source>
</reference>
<dbReference type="PANTHER" id="PTHR47826">
    <property type="entry name" value="OS03G0164700 PROTEIN"/>
    <property type="match status" value="1"/>
</dbReference>
<sequence>MHTQLLSPKSPLPTNGLRSRSFLPTSPKPLFSLFSSNSSKTQNNRVVNCRGIEVSVLSSCSNSLNSSNNGSLGSLRLNVKDVDIATLGNLCVDIVLNVPELPPEPLYERKAYMERLASSPPDKKYWEAGGHCNTAIAAARLGLRCTAIGHVGNDIYGRFLLDVLCDEEIGFVKMSDIPDSTHNASSAHETLLCWVLVDPLQRHGFCSRADFNEEPAFNWMNGLKSDVKLAIKKSKILVINGYGFDELPPGLIVSALKYAVDVGTCVFFDPGPRGKSLSIGTPEEQMALSELLKMSDVLLLTFDEAESLTGISNPILAGQELLKRGFRTKWVIIKMGSKGSILVTLSGTSCAPSFKAKVIDTVGCGDSFVAAAAFGFVHKMPTIHTLAIANAVGAATAMGCGAGRNVATFVKTMELIRAGNLNEDDKFWKELLNDENAEATEEVALLSTNAVKGIDSGINCVPLETVIPELTSELESAARSATNIAV</sequence>
<evidence type="ECO:0000313" key="2">
    <source>
        <dbReference type="EMBL" id="MBA4659675.1"/>
    </source>
</evidence>
<feature type="domain" description="Carbohydrate kinase PfkB" evidence="1">
    <location>
        <begin position="127"/>
        <end position="401"/>
    </location>
</feature>